<evidence type="ECO:0008006" key="3">
    <source>
        <dbReference type="Google" id="ProtNLM"/>
    </source>
</evidence>
<accession>A0A399SUS8</accession>
<comment type="caution">
    <text evidence="1">The sequence shown here is derived from an EMBL/GenBank/DDBJ whole genome shotgun (WGS) entry which is preliminary data.</text>
</comment>
<dbReference type="Proteomes" id="UP000265926">
    <property type="component" value="Unassembled WGS sequence"/>
</dbReference>
<keyword evidence="2" id="KW-1185">Reference proteome</keyword>
<organism evidence="1 2">
    <name type="scientific">Maribellus luteus</name>
    <dbReference type="NCBI Taxonomy" id="2305463"/>
    <lineage>
        <taxon>Bacteria</taxon>
        <taxon>Pseudomonadati</taxon>
        <taxon>Bacteroidota</taxon>
        <taxon>Bacteroidia</taxon>
        <taxon>Marinilabiliales</taxon>
        <taxon>Prolixibacteraceae</taxon>
        <taxon>Maribellus</taxon>
    </lineage>
</organism>
<dbReference type="OrthoDB" id="647778at2"/>
<proteinExistence type="predicted"/>
<sequence>MKIIKNISLILMVIMTISCDKHEIEYATKSIDGLAEFQLHYFVPVTATSSNNIYRVEINGSLFANSDAPLTTYNAVPKGSVGRFYTVEPGEVNIKLYKGTSEELVYDRTTTLTVGKQNVFIYGFDEDPIVFNNGYPYVANITEDTDSTTYVKFYNFLFETDGVPTDLKLQYQYIDPTTDELVNIGEPVAFGETTGWQPVKLIKDVYNSSGSTRVYYRIKVVDNNGNIVEDLQLYNSSSKYVSYSDYWTGYIGRRVHHVMAGFRSAQPRASVRLFYAL</sequence>
<reference evidence="1 2" key="1">
    <citation type="submission" date="2018-08" db="EMBL/GenBank/DDBJ databases">
        <title>Pallidiluteibacterium maritimus gen. nov., sp. nov., isolated from coastal sediment.</title>
        <authorList>
            <person name="Zhou L.Y."/>
        </authorList>
    </citation>
    <scope>NUCLEOTIDE SEQUENCE [LARGE SCALE GENOMIC DNA]</scope>
    <source>
        <strain evidence="1 2">XSD2</strain>
    </source>
</reference>
<name>A0A399SUS8_9BACT</name>
<evidence type="ECO:0000313" key="1">
    <source>
        <dbReference type="EMBL" id="RIJ46352.1"/>
    </source>
</evidence>
<dbReference type="EMBL" id="QWGR01000015">
    <property type="protein sequence ID" value="RIJ46352.1"/>
    <property type="molecule type" value="Genomic_DNA"/>
</dbReference>
<evidence type="ECO:0000313" key="2">
    <source>
        <dbReference type="Proteomes" id="UP000265926"/>
    </source>
</evidence>
<dbReference type="PROSITE" id="PS51257">
    <property type="entry name" value="PROKAR_LIPOPROTEIN"/>
    <property type="match status" value="1"/>
</dbReference>
<protein>
    <recommendedName>
        <fullName evidence="3">DUF4397 domain-containing protein</fullName>
    </recommendedName>
</protein>
<dbReference type="AlphaFoldDB" id="A0A399SUS8"/>
<dbReference type="RefSeq" id="WP_119439626.1">
    <property type="nucleotide sequence ID" value="NZ_QWGR01000015.1"/>
</dbReference>
<gene>
    <name evidence="1" type="ORF">D1614_19320</name>
</gene>